<feature type="domain" description="Plasmid segregation protein ParM/StbA N-terminal" evidence="1">
    <location>
        <begin position="36"/>
        <end position="196"/>
    </location>
</feature>
<dbReference type="SUPFAM" id="SSF53067">
    <property type="entry name" value="Actin-like ATPase domain"/>
    <property type="match status" value="2"/>
</dbReference>
<protein>
    <submittedName>
        <fullName evidence="3">Plasmid segregation protein ParM/StbA</fullName>
    </submittedName>
</protein>
<dbReference type="EMBL" id="FO818638">
    <property type="protein sequence ID" value="CDM92179.1"/>
    <property type="molecule type" value="Genomic_DNA"/>
</dbReference>
<accession>A0A0B6XGP9</accession>
<dbReference type="Gene3D" id="3.30.420.40">
    <property type="match status" value="2"/>
</dbReference>
<evidence type="ECO:0000259" key="1">
    <source>
        <dbReference type="Pfam" id="PF06406"/>
    </source>
</evidence>
<name>A0A0B6XGP9_XENBV</name>
<dbReference type="InterPro" id="IPR009440">
    <property type="entry name" value="ParM/StbA_N"/>
</dbReference>
<dbReference type="AlphaFoldDB" id="A0A0B6XGP9"/>
<reference evidence="3 4" key="1">
    <citation type="submission" date="2014-02" db="EMBL/GenBank/DDBJ databases">
        <authorList>
            <person name="Genoscope - CEA"/>
        </authorList>
    </citation>
    <scope>NUCLEOTIDE SEQUENCE [LARGE SCALE GENOMIC DNA]</scope>
    <source>
        <strain evidence="3 4">CS03</strain>
        <plasmid evidence="4">Plasmid</plasmid>
    </source>
</reference>
<sequence>MKKSTDTVSDNTAVQKPTLVAVDTDLGRTVVQQPILVAVDAGSGNIAVRFERDGNAVNHIIPSRVQQGNAHSMALDAVTVWKTEGDNDEDVVFSVVTGGDELVNTCDPSYQISPAHRVLVINALAQLGLGGQDIILADTLPINQFYSDSGVIDQKRIDAKRNSLMKPVKNVSGKQEAPRILDVMVYPEGVPAYVSASVDAEMNPNPALEGAEKILIVDVGRFTDNIVELDKNYQIVRRGTFEHGVHIMLSRVHALLQEQAEELHIPEPKEIHIESIDMFIRQGYIGSRLKSLEDKRIKIGSVVQQAANEHADIIRSDIRNVRRNLSDLDVLILVGGGGNLLGGKLEYLADCTTEWGCPVYVPDNPEFAAVRGVHMALKADEEQILAELGLGKKEA</sequence>
<dbReference type="InterPro" id="IPR043129">
    <property type="entry name" value="ATPase_NBD"/>
</dbReference>
<evidence type="ECO:0000313" key="4">
    <source>
        <dbReference type="Proteomes" id="UP000032930"/>
    </source>
</evidence>
<feature type="domain" description="Actin homologue MreB-like C-terminal" evidence="2">
    <location>
        <begin position="216"/>
        <end position="346"/>
    </location>
</feature>
<evidence type="ECO:0000313" key="3">
    <source>
        <dbReference type="EMBL" id="CDM92179.1"/>
    </source>
</evidence>
<proteinExistence type="predicted"/>
<evidence type="ECO:0000259" key="2">
    <source>
        <dbReference type="Pfam" id="PF21522"/>
    </source>
</evidence>
<dbReference type="KEGG" id="xbv:XBW1_mp0060"/>
<gene>
    <name evidence="3" type="ORF">XBW1_mp0060</name>
</gene>
<dbReference type="InterPro" id="IPR049067">
    <property type="entry name" value="MreB-like_C"/>
</dbReference>
<dbReference type="RefSeq" id="WP_046338194.1">
    <property type="nucleotide sequence ID" value="NZ_CAWMEF010000003.1"/>
</dbReference>
<dbReference type="Pfam" id="PF21522">
    <property type="entry name" value="MreB-like_C"/>
    <property type="match status" value="1"/>
</dbReference>
<dbReference type="Proteomes" id="UP000032930">
    <property type="component" value="Plasmid megaplasmid"/>
</dbReference>
<organism evidence="3 4">
    <name type="scientific">Xenorhabdus bovienii</name>
    <name type="common">Xenorhabdus nematophila subsp. bovienii</name>
    <dbReference type="NCBI Taxonomy" id="40576"/>
    <lineage>
        <taxon>Bacteria</taxon>
        <taxon>Pseudomonadati</taxon>
        <taxon>Pseudomonadota</taxon>
        <taxon>Gammaproteobacteria</taxon>
        <taxon>Enterobacterales</taxon>
        <taxon>Morganellaceae</taxon>
        <taxon>Xenorhabdus</taxon>
    </lineage>
</organism>
<dbReference type="Pfam" id="PF06406">
    <property type="entry name" value="StbA_N"/>
    <property type="match status" value="1"/>
</dbReference>